<dbReference type="UCSC" id="K08G2.9">
    <property type="organism name" value="c. elegans"/>
</dbReference>
<reference evidence="2 3" key="1">
    <citation type="journal article" date="1998" name="Science">
        <title>Genome sequence of the nematode C. elegans: a platform for investigating biology.</title>
        <authorList>
            <consortium name="The C. elegans sequencing consortium"/>
            <person name="Sulson J.E."/>
            <person name="Waterston R."/>
        </authorList>
    </citation>
    <scope>NUCLEOTIDE SEQUENCE [LARGE SCALE GENOMIC DNA]</scope>
    <source>
        <strain evidence="2 3">Bristol N2</strain>
    </source>
</reference>
<evidence type="ECO:0000313" key="3">
    <source>
        <dbReference type="Proteomes" id="UP000001940"/>
    </source>
</evidence>
<dbReference type="InParanoid" id="Q7YXC0"/>
<dbReference type="KEGG" id="cel:CELE_K08G2.9"/>
<feature type="transmembrane region" description="Helical" evidence="1">
    <location>
        <begin position="198"/>
        <end position="216"/>
    </location>
</feature>
<dbReference type="PANTHER" id="PTHR22941">
    <property type="entry name" value="SERPENTINE RECEPTOR"/>
    <property type="match status" value="1"/>
</dbReference>
<keyword evidence="1" id="KW-1133">Transmembrane helix</keyword>
<feature type="transmembrane region" description="Helical" evidence="1">
    <location>
        <begin position="278"/>
        <end position="297"/>
    </location>
</feature>
<keyword evidence="3" id="KW-1185">Reference proteome</keyword>
<accession>Q7YXC0</accession>
<dbReference type="CTD" id="3565146"/>
<protein>
    <submittedName>
        <fullName evidence="2">Serpentine Receptor, class H</fullName>
    </submittedName>
</protein>
<dbReference type="RefSeq" id="NP_001024041.1">
    <property type="nucleotide sequence ID" value="NM_001028870.1"/>
</dbReference>
<dbReference type="HOGENOM" id="CLU_042960_1_1_1"/>
<feature type="transmembrane region" description="Helical" evidence="1">
    <location>
        <begin position="134"/>
        <end position="153"/>
    </location>
</feature>
<dbReference type="AlphaFoldDB" id="Q7YXC0"/>
<evidence type="ECO:0000313" key="4">
    <source>
        <dbReference type="WormBase" id="K08G2.9"/>
    </source>
</evidence>
<dbReference type="Pfam" id="PF10318">
    <property type="entry name" value="7TM_GPCR_Srh"/>
    <property type="match status" value="1"/>
</dbReference>
<dbReference type="GeneID" id="3565146"/>
<evidence type="ECO:0000256" key="1">
    <source>
        <dbReference type="SAM" id="Phobius"/>
    </source>
</evidence>
<dbReference type="PaxDb" id="6239-K08G2.9"/>
<organism evidence="2 3">
    <name type="scientific">Caenorhabditis elegans</name>
    <dbReference type="NCBI Taxonomy" id="6239"/>
    <lineage>
        <taxon>Eukaryota</taxon>
        <taxon>Metazoa</taxon>
        <taxon>Ecdysozoa</taxon>
        <taxon>Nematoda</taxon>
        <taxon>Chromadorea</taxon>
        <taxon>Rhabditida</taxon>
        <taxon>Rhabditina</taxon>
        <taxon>Rhabditomorpha</taxon>
        <taxon>Rhabditoidea</taxon>
        <taxon>Rhabditidae</taxon>
        <taxon>Peloderinae</taxon>
        <taxon>Caenorhabditis</taxon>
    </lineage>
</organism>
<keyword evidence="1" id="KW-0812">Transmembrane</keyword>
<dbReference type="InterPro" id="IPR019422">
    <property type="entry name" value="7TM_GPCR_serpentine_rcpt_Srh"/>
</dbReference>
<dbReference type="WormBase" id="K08G2.9">
    <property type="protein sequence ID" value="CE34204"/>
    <property type="gene ID" value="WBGene00005503"/>
    <property type="gene designation" value="srh-299"/>
</dbReference>
<dbReference type="PANTHER" id="PTHR22941:SF48">
    <property type="entry name" value="G PROTEIN-COUPLED RECEPTOR-RELATED"/>
    <property type="match status" value="1"/>
</dbReference>
<feature type="transmembrane region" description="Helical" evidence="1">
    <location>
        <begin position="91"/>
        <end position="113"/>
    </location>
</feature>
<dbReference type="Proteomes" id="UP000001940">
    <property type="component" value="Chromosome V"/>
</dbReference>
<feature type="transmembrane region" description="Helical" evidence="1">
    <location>
        <begin position="244"/>
        <end position="266"/>
    </location>
</feature>
<keyword evidence="2" id="KW-0675">Receptor</keyword>
<name>Q7YXC0_CAEEL</name>
<gene>
    <name evidence="2 4" type="primary">srh-299</name>
    <name evidence="2" type="ORF">CELE_K08G2.9</name>
    <name evidence="4" type="ORF">K08G2.9</name>
</gene>
<evidence type="ECO:0000313" key="2">
    <source>
        <dbReference type="EMBL" id="CAD92386.1"/>
    </source>
</evidence>
<dbReference type="PhylomeDB" id="Q7YXC0"/>
<keyword evidence="1" id="KW-0472">Membrane</keyword>
<feature type="transmembrane region" description="Helical" evidence="1">
    <location>
        <begin position="47"/>
        <end position="71"/>
    </location>
</feature>
<feature type="transmembrane region" description="Helical" evidence="1">
    <location>
        <begin position="15"/>
        <end position="35"/>
    </location>
</feature>
<sequence length="333" mass="38069">MLLDSISSPSAYSSILYTIFGISLPIHLFGAYCVLYKTPVLMKSVKLALFNLNFWAATLDFSITLFMQPYYCTPANAGLSLGLWSWTSVPTIVPALVTMLTFRLVPVSIIAMFENRYFVLFVRKGAWRYVRYPFLIANHILAIAYCISVYFDIPVDQEYSRRLVFQKFPQACELVASKSIIFVVYIGEDYWVNIREPSLNLMVMIEVLFFAVLLRVKMKQAVKIIQSSVSRDTLEKQKKFIRALNLQIAIPMLIIFLPATFAAFLGAQSSIQQGLDNLLTIITSFHGVSATILMIYLQKPYRDAFFVVFCNRKKPMELKGSGYFHLQSYLDVM</sequence>
<dbReference type="InterPro" id="IPR053220">
    <property type="entry name" value="Nematode_rcpt-like_serp_H"/>
</dbReference>
<dbReference type="AGR" id="WB:WBGene00005503"/>
<proteinExistence type="predicted"/>
<dbReference type="EMBL" id="BX284605">
    <property type="protein sequence ID" value="CAD92386.1"/>
    <property type="molecule type" value="Genomic_DNA"/>
</dbReference>